<dbReference type="EMBL" id="BMAC01000062">
    <property type="protein sequence ID" value="GFP83348.1"/>
    <property type="molecule type" value="Genomic_DNA"/>
</dbReference>
<keyword evidence="2" id="KW-1185">Reference proteome</keyword>
<evidence type="ECO:0000313" key="1">
    <source>
        <dbReference type="EMBL" id="GFP83348.1"/>
    </source>
</evidence>
<protein>
    <submittedName>
        <fullName evidence="1">Uncharacterized protein</fullName>
    </submittedName>
</protein>
<gene>
    <name evidence="1" type="ORF">PHJA_000478200</name>
</gene>
<comment type="caution">
    <text evidence="1">The sequence shown here is derived from an EMBL/GenBank/DDBJ whole genome shotgun (WGS) entry which is preliminary data.</text>
</comment>
<evidence type="ECO:0000313" key="2">
    <source>
        <dbReference type="Proteomes" id="UP000653305"/>
    </source>
</evidence>
<accession>A0A830BDZ0</accession>
<dbReference type="AlphaFoldDB" id="A0A830BDZ0"/>
<sequence length="119" mass="13741">MPERLMGTDCKFVGNMSTLVQIQLGPIIRQSTARWYNPPCPSEISHTKIEDKKESNFLLDPLFPWDCSSIGQSTARFPLEHVNKIGHISHYYYCIQNNKKNMKIIITSIQRIMGFIILI</sequence>
<proteinExistence type="predicted"/>
<name>A0A830BDZ0_9LAMI</name>
<reference evidence="1" key="1">
    <citation type="submission" date="2020-07" db="EMBL/GenBank/DDBJ databases">
        <title>Ethylene signaling mediates host invasion by parasitic plants.</title>
        <authorList>
            <person name="Yoshida S."/>
        </authorList>
    </citation>
    <scope>NUCLEOTIDE SEQUENCE</scope>
    <source>
        <strain evidence="1">Okayama</strain>
    </source>
</reference>
<organism evidence="1 2">
    <name type="scientific">Phtheirospermum japonicum</name>
    <dbReference type="NCBI Taxonomy" id="374723"/>
    <lineage>
        <taxon>Eukaryota</taxon>
        <taxon>Viridiplantae</taxon>
        <taxon>Streptophyta</taxon>
        <taxon>Embryophyta</taxon>
        <taxon>Tracheophyta</taxon>
        <taxon>Spermatophyta</taxon>
        <taxon>Magnoliopsida</taxon>
        <taxon>eudicotyledons</taxon>
        <taxon>Gunneridae</taxon>
        <taxon>Pentapetalae</taxon>
        <taxon>asterids</taxon>
        <taxon>lamiids</taxon>
        <taxon>Lamiales</taxon>
        <taxon>Orobanchaceae</taxon>
        <taxon>Orobanchaceae incertae sedis</taxon>
        <taxon>Phtheirospermum</taxon>
    </lineage>
</organism>
<dbReference type="OrthoDB" id="927948at2759"/>
<dbReference type="Proteomes" id="UP000653305">
    <property type="component" value="Unassembled WGS sequence"/>
</dbReference>